<dbReference type="InterPro" id="IPR007506">
    <property type="entry name" value="PMDh-L-like_dom"/>
</dbReference>
<evidence type="ECO:0000256" key="2">
    <source>
        <dbReference type="ARBA" id="ARBA00023239"/>
    </source>
</evidence>
<evidence type="ECO:0000256" key="1">
    <source>
        <dbReference type="ARBA" id="ARBA00023004"/>
    </source>
</evidence>
<feature type="domain" description="Phosphomevalonate dehydratase large subunit-like" evidence="3">
    <location>
        <begin position="1"/>
        <end position="394"/>
    </location>
</feature>
<evidence type="ECO:0000313" key="4">
    <source>
        <dbReference type="EMBL" id="OLR55944.1"/>
    </source>
</evidence>
<dbReference type="PANTHER" id="PTHR36577">
    <property type="entry name" value="DUF521 DOMAIN PROTEIN (AFU_ORTHOLOGUE AFUA_6G00490)"/>
    <property type="match status" value="1"/>
</dbReference>
<protein>
    <recommendedName>
        <fullName evidence="3">Phosphomevalonate dehydratase large subunit-like domain-containing protein</fullName>
    </recommendedName>
</protein>
<evidence type="ECO:0000259" key="3">
    <source>
        <dbReference type="Pfam" id="PF04412"/>
    </source>
</evidence>
<comment type="caution">
    <text evidence="4">The sequence shown here is derived from an EMBL/GenBank/DDBJ whole genome shotgun (WGS) entry which is preliminary data.</text>
</comment>
<name>A0A1Q9JIF6_9FIRM</name>
<organism evidence="4 5">
    <name type="scientific">Hornefia porci</name>
    <dbReference type="NCBI Taxonomy" id="2652292"/>
    <lineage>
        <taxon>Bacteria</taxon>
        <taxon>Bacillati</taxon>
        <taxon>Bacillota</taxon>
        <taxon>Clostridia</taxon>
        <taxon>Peptostreptococcales</taxon>
        <taxon>Anaerovoracaceae</taxon>
        <taxon>Hornefia</taxon>
    </lineage>
</organism>
<evidence type="ECO:0000313" key="5">
    <source>
        <dbReference type="Proteomes" id="UP000187404"/>
    </source>
</evidence>
<reference evidence="4 5" key="1">
    <citation type="journal article" date="2016" name="Appl. Environ. Microbiol.">
        <title>Function and Phylogeny of Bacterial Butyryl Coenzyme A:Acetate Transferases and Their Diversity in the Proximal Colon of Swine.</title>
        <authorList>
            <person name="Trachsel J."/>
            <person name="Bayles D.O."/>
            <person name="Looft T."/>
            <person name="Levine U.Y."/>
            <person name="Allen H.K."/>
        </authorList>
    </citation>
    <scope>NUCLEOTIDE SEQUENCE [LARGE SCALE GENOMIC DNA]</scope>
    <source>
        <strain evidence="4 5">68-3-10</strain>
    </source>
</reference>
<dbReference type="Proteomes" id="UP000187404">
    <property type="component" value="Unassembled WGS sequence"/>
</dbReference>
<dbReference type="RefSeq" id="WP_075713076.1">
    <property type="nucleotide sequence ID" value="NZ_MJIE01000001.1"/>
</dbReference>
<keyword evidence="5" id="KW-1185">Reference proteome</keyword>
<gene>
    <name evidence="4" type="ORF">BHK98_07665</name>
</gene>
<dbReference type="Pfam" id="PF04412">
    <property type="entry name" value="AcnX"/>
    <property type="match status" value="1"/>
</dbReference>
<dbReference type="AlphaFoldDB" id="A0A1Q9JIF6"/>
<dbReference type="EMBL" id="MJIE01000001">
    <property type="protein sequence ID" value="OLR55944.1"/>
    <property type="molecule type" value="Genomic_DNA"/>
</dbReference>
<keyword evidence="2" id="KW-0456">Lyase</keyword>
<proteinExistence type="predicted"/>
<dbReference type="GO" id="GO:0016829">
    <property type="term" value="F:lyase activity"/>
    <property type="evidence" value="ECO:0007669"/>
    <property type="project" value="UniProtKB-KW"/>
</dbReference>
<dbReference type="OrthoDB" id="1550274at2"/>
<sequence length="402" mass="44718">MKLTSEQQDMLDGKYSEGAAYAMKIQVAIGECFDARRMVPITRAHVALSNQQADLWFCEKLVNAGARCRVTPTVNPGFCYDFFTKKNMVDEEFADLMQRTHNAYKKIGAELTYNCTPYIDTNVPMFGEITAYSESSATPFINSVWGARSNREGANSALCAAVTGFVPEYGLLLDENRKGNILVRVEADIKDDYDYHILGMLGKKIGEGIPVFTGLPRQTITREALRNLGAELNTSGAYGMYHIAGVTPEAPDIDTAFGGKAPEREVVLTDQDMEEILHEISLKGNRPIDFVMFGCPHFTLEEVRHIAGKIEGKKLKKEMWILTSSLVKEMAERMGLDQTISEAGGYIVPDTCPDQPCWKHLKGKIGVTESPKCAYYPQRRGIHFVIRDLDDCIEAALTGEVK</sequence>
<keyword evidence="1" id="KW-0408">Iron</keyword>
<dbReference type="STRING" id="1261640.BHK98_07665"/>
<accession>A0A1Q9JIF6</accession>
<dbReference type="PANTHER" id="PTHR36577:SF3">
    <property type="entry name" value="DUF521 DOMAIN PROTEIN (AFU_ORTHOLOGUE AFUA_6G00490)"/>
    <property type="match status" value="1"/>
</dbReference>